<feature type="domain" description="Carrier" evidence="2">
    <location>
        <begin position="445"/>
        <end position="519"/>
    </location>
</feature>
<evidence type="ECO:0000313" key="3">
    <source>
        <dbReference type="EMBL" id="TQS42956.1"/>
    </source>
</evidence>
<dbReference type="CDD" id="cd05930">
    <property type="entry name" value="A_NRPS"/>
    <property type="match status" value="1"/>
</dbReference>
<dbReference type="InParanoid" id="A0A545ANU0"/>
<dbReference type="InterPro" id="IPR036736">
    <property type="entry name" value="ACP-like_sf"/>
</dbReference>
<dbReference type="PANTHER" id="PTHR45527:SF1">
    <property type="entry name" value="FATTY ACID SYNTHASE"/>
    <property type="match status" value="1"/>
</dbReference>
<dbReference type="SUPFAM" id="SSF52777">
    <property type="entry name" value="CoA-dependent acyltransferases"/>
    <property type="match status" value="2"/>
</dbReference>
<organism evidence="3 4">
    <name type="scientific">Cryptosporangium phraense</name>
    <dbReference type="NCBI Taxonomy" id="2593070"/>
    <lineage>
        <taxon>Bacteria</taxon>
        <taxon>Bacillati</taxon>
        <taxon>Actinomycetota</taxon>
        <taxon>Actinomycetes</taxon>
        <taxon>Cryptosporangiales</taxon>
        <taxon>Cryptosporangiaceae</taxon>
        <taxon>Cryptosporangium</taxon>
    </lineage>
</organism>
<dbReference type="SUPFAM" id="SSF56801">
    <property type="entry name" value="Acetyl-CoA synthetase-like"/>
    <property type="match status" value="1"/>
</dbReference>
<dbReference type="Pfam" id="PF00501">
    <property type="entry name" value="AMP-binding"/>
    <property type="match status" value="2"/>
</dbReference>
<dbReference type="OrthoDB" id="2472181at2"/>
<dbReference type="Gene3D" id="3.40.50.12780">
    <property type="entry name" value="N-terminal domain of ligase-like"/>
    <property type="match status" value="1"/>
</dbReference>
<dbReference type="InterPro" id="IPR045851">
    <property type="entry name" value="AMP-bd_C_sf"/>
</dbReference>
<evidence type="ECO:0000259" key="2">
    <source>
        <dbReference type="PROSITE" id="PS50075"/>
    </source>
</evidence>
<comment type="caution">
    <text evidence="3">The sequence shown here is derived from an EMBL/GenBank/DDBJ whole genome shotgun (WGS) entry which is preliminary data.</text>
</comment>
<dbReference type="Pfam" id="PF13193">
    <property type="entry name" value="AMP-binding_C"/>
    <property type="match status" value="1"/>
</dbReference>
<dbReference type="Pfam" id="PF00550">
    <property type="entry name" value="PP-binding"/>
    <property type="match status" value="1"/>
</dbReference>
<dbReference type="InterPro" id="IPR009081">
    <property type="entry name" value="PP-bd_ACP"/>
</dbReference>
<keyword evidence="4" id="KW-1185">Reference proteome</keyword>
<sequence length="933" mass="99781">MESVPERVIRRAEVAPDSAAVGEVTYAELVRRARRYAAAVRPGEIVGLVFPRGPELVAAELGVWLAGAAFLPLDPALPPARIESALRSAQTSRVLPASYSCPDASPRAADGLAYVISTSGSTGEPKSVAVGHDNLANLIAWYVAEYGLTPADRVVFTTGPGFDASILDIWGTLAAGATLVPFPDEAVRDPDELLARLDAERITQGVLPTPVGEALLTLGRRPSTLRGLRLGGDVLRVWPDRDFPAAVVNAYGPSEATVLVTATGDLRSYARDGLPPIGRPAAGALLRVVDDDGRVVASPGVAGELWIGGPGVARGYLGDQPGFGPAPWGEPGRWYRSGDRAAWDDGGELHFLGRLDRQVKIRGHRIELAEIERALLALPGVRQAAVALHDGRLVAYVVGAAESVREQLAGVLPAAMVPGRVDVVPAIPLTVNGKIDRAALPTGEEPRDARERTVAEVWAAVLKTPVGRDTDFFAEGGDSLSGTRIVARLRDVHGYSTSLRTLLATPVLHEFAASLTASGAAPPIAVPETTTVPLSDAQRSLLAILEDGGADAEMLQLVHLRGPVVVAALRNAATTVAARHEALRSTIGPDAQLVHPPAPVDLPVVDVRSLDDVPNTAELRPFDVTRERPFRVALHRLGPDESVLAIVTHHLFFDGQSGPVLLHDLAAAYSGREVPPPVPYREYVAQEEARKTPAATAEHLAFWRGYLRGYPFRELPAERPRPESPTYDAAAVPFSLPKNASALLTAFTDEHRVTRFAVLVSVFALALAEVSGVDDLLVGVSVGQRSTVRLESVVGELTHTAPLRFDLRAPRSVAEVCLGVARDFPVVEEYSGIHYKALLPELRSDQGFGLRFSINAARETELRFDGLDATLLPVPGGERHSNRDVRLDVWDAGPSVRCVLTYRTELYRRETIERVANEIVRGLHALSGAVHGV</sequence>
<dbReference type="GO" id="GO:0003824">
    <property type="term" value="F:catalytic activity"/>
    <property type="evidence" value="ECO:0007669"/>
    <property type="project" value="InterPro"/>
</dbReference>
<dbReference type="GO" id="GO:0043041">
    <property type="term" value="P:amino acid activation for nonribosomal peptide biosynthetic process"/>
    <property type="evidence" value="ECO:0007669"/>
    <property type="project" value="TreeGrafter"/>
</dbReference>
<dbReference type="InterPro" id="IPR000873">
    <property type="entry name" value="AMP-dep_synth/lig_dom"/>
</dbReference>
<dbReference type="AlphaFoldDB" id="A0A545ANU0"/>
<dbReference type="FunCoup" id="A0A545ANU0">
    <property type="interactions" value="2"/>
</dbReference>
<dbReference type="InterPro" id="IPR042099">
    <property type="entry name" value="ANL_N_sf"/>
</dbReference>
<dbReference type="InterPro" id="IPR025110">
    <property type="entry name" value="AMP-bd_C"/>
</dbReference>
<dbReference type="GO" id="GO:0044550">
    <property type="term" value="P:secondary metabolite biosynthetic process"/>
    <property type="evidence" value="ECO:0007669"/>
    <property type="project" value="TreeGrafter"/>
</dbReference>
<dbReference type="GO" id="GO:0005737">
    <property type="term" value="C:cytoplasm"/>
    <property type="evidence" value="ECO:0007669"/>
    <property type="project" value="TreeGrafter"/>
</dbReference>
<dbReference type="GO" id="GO:0008610">
    <property type="term" value="P:lipid biosynthetic process"/>
    <property type="evidence" value="ECO:0007669"/>
    <property type="project" value="UniProtKB-ARBA"/>
</dbReference>
<dbReference type="GO" id="GO:0031177">
    <property type="term" value="F:phosphopantetheine binding"/>
    <property type="evidence" value="ECO:0007669"/>
    <property type="project" value="TreeGrafter"/>
</dbReference>
<gene>
    <name evidence="3" type="ORF">FL583_21165</name>
</gene>
<proteinExistence type="predicted"/>
<accession>A0A545ANU0</accession>
<dbReference type="InterPro" id="IPR023213">
    <property type="entry name" value="CAT-like_dom_sf"/>
</dbReference>
<dbReference type="Gene3D" id="3.30.300.30">
    <property type="match status" value="1"/>
</dbReference>
<name>A0A545ANU0_9ACTN</name>
<dbReference type="SUPFAM" id="SSF47336">
    <property type="entry name" value="ACP-like"/>
    <property type="match status" value="1"/>
</dbReference>
<dbReference type="PROSITE" id="PS50075">
    <property type="entry name" value="CARRIER"/>
    <property type="match status" value="1"/>
</dbReference>
<dbReference type="Pfam" id="PF00668">
    <property type="entry name" value="Condensation"/>
    <property type="match status" value="1"/>
</dbReference>
<dbReference type="EMBL" id="VIRS01000015">
    <property type="protein sequence ID" value="TQS42956.1"/>
    <property type="molecule type" value="Genomic_DNA"/>
</dbReference>
<reference evidence="3 4" key="1">
    <citation type="submission" date="2019-07" db="EMBL/GenBank/DDBJ databases">
        <title>Cryptosporangium phraense sp. nov., isolated from plant litter.</title>
        <authorList>
            <person name="Suriyachadkun C."/>
        </authorList>
    </citation>
    <scope>NUCLEOTIDE SEQUENCE [LARGE SCALE GENOMIC DNA]</scope>
    <source>
        <strain evidence="3 4">A-T 5661</strain>
    </source>
</reference>
<dbReference type="Gene3D" id="3.30.559.10">
    <property type="entry name" value="Chloramphenicol acetyltransferase-like domain"/>
    <property type="match status" value="1"/>
</dbReference>
<dbReference type="Proteomes" id="UP000317982">
    <property type="component" value="Unassembled WGS sequence"/>
</dbReference>
<dbReference type="Gene3D" id="3.30.559.30">
    <property type="entry name" value="Nonribosomal peptide synthetase, condensation domain"/>
    <property type="match status" value="1"/>
</dbReference>
<dbReference type="RefSeq" id="WP_142706443.1">
    <property type="nucleotide sequence ID" value="NZ_VIRS01000015.1"/>
</dbReference>
<evidence type="ECO:0000313" key="4">
    <source>
        <dbReference type="Proteomes" id="UP000317982"/>
    </source>
</evidence>
<dbReference type="PANTHER" id="PTHR45527">
    <property type="entry name" value="NONRIBOSOMAL PEPTIDE SYNTHETASE"/>
    <property type="match status" value="1"/>
</dbReference>
<comment type="cofactor">
    <cofactor evidence="1">
        <name>pantetheine 4'-phosphate</name>
        <dbReference type="ChEBI" id="CHEBI:47942"/>
    </cofactor>
</comment>
<evidence type="ECO:0000256" key="1">
    <source>
        <dbReference type="ARBA" id="ARBA00001957"/>
    </source>
</evidence>
<protein>
    <submittedName>
        <fullName evidence="3">AMP-binding protein</fullName>
    </submittedName>
</protein>
<dbReference type="Gene3D" id="1.10.1200.10">
    <property type="entry name" value="ACP-like"/>
    <property type="match status" value="1"/>
</dbReference>
<dbReference type="InterPro" id="IPR001242">
    <property type="entry name" value="Condensation_dom"/>
</dbReference>